<name>A0A024TLM9_9STRA</name>
<dbReference type="AlphaFoldDB" id="A0A024TLM9"/>
<keyword evidence="1" id="KW-1133">Transmembrane helix</keyword>
<dbReference type="VEuPathDB" id="FungiDB:H310_11557"/>
<dbReference type="RefSeq" id="XP_008876501.1">
    <property type="nucleotide sequence ID" value="XM_008878279.1"/>
</dbReference>
<reference evidence="2" key="1">
    <citation type="submission" date="2013-12" db="EMBL/GenBank/DDBJ databases">
        <title>The Genome Sequence of Aphanomyces invadans NJM9701.</title>
        <authorList>
            <consortium name="The Broad Institute Genomics Platform"/>
            <person name="Russ C."/>
            <person name="Tyler B."/>
            <person name="van West P."/>
            <person name="Dieguez-Uribeondo J."/>
            <person name="Young S.K."/>
            <person name="Zeng Q."/>
            <person name="Gargeya S."/>
            <person name="Fitzgerald M."/>
            <person name="Abouelleil A."/>
            <person name="Alvarado L."/>
            <person name="Chapman S.B."/>
            <person name="Gainer-Dewar J."/>
            <person name="Goldberg J."/>
            <person name="Griggs A."/>
            <person name="Gujja S."/>
            <person name="Hansen M."/>
            <person name="Howarth C."/>
            <person name="Imamovic A."/>
            <person name="Ireland A."/>
            <person name="Larimer J."/>
            <person name="McCowan C."/>
            <person name="Murphy C."/>
            <person name="Pearson M."/>
            <person name="Poon T.W."/>
            <person name="Priest M."/>
            <person name="Roberts A."/>
            <person name="Saif S."/>
            <person name="Shea T."/>
            <person name="Sykes S."/>
            <person name="Wortman J."/>
            <person name="Nusbaum C."/>
            <person name="Birren B."/>
        </authorList>
    </citation>
    <scope>NUCLEOTIDE SEQUENCE [LARGE SCALE GENOMIC DNA]</scope>
    <source>
        <strain evidence="2">NJM9701</strain>
    </source>
</reference>
<dbReference type="EMBL" id="KI913983">
    <property type="protein sequence ID" value="ETV94908.1"/>
    <property type="molecule type" value="Genomic_DNA"/>
</dbReference>
<keyword evidence="1" id="KW-0812">Transmembrane</keyword>
<gene>
    <name evidence="2" type="ORF">H310_11557</name>
</gene>
<protein>
    <submittedName>
        <fullName evidence="2">Uncharacterized protein</fullName>
    </submittedName>
</protein>
<dbReference type="Gene3D" id="1.25.40.10">
    <property type="entry name" value="Tetratricopeptide repeat domain"/>
    <property type="match status" value="1"/>
</dbReference>
<dbReference type="InterPro" id="IPR011990">
    <property type="entry name" value="TPR-like_helical_dom_sf"/>
</dbReference>
<evidence type="ECO:0000313" key="2">
    <source>
        <dbReference type="EMBL" id="ETV94908.1"/>
    </source>
</evidence>
<dbReference type="SUPFAM" id="SSF48452">
    <property type="entry name" value="TPR-like"/>
    <property type="match status" value="1"/>
</dbReference>
<feature type="transmembrane region" description="Helical" evidence="1">
    <location>
        <begin position="7"/>
        <end position="28"/>
    </location>
</feature>
<proteinExistence type="predicted"/>
<evidence type="ECO:0000256" key="1">
    <source>
        <dbReference type="SAM" id="Phobius"/>
    </source>
</evidence>
<accession>A0A024TLM9</accession>
<organism evidence="2">
    <name type="scientific">Aphanomyces invadans</name>
    <dbReference type="NCBI Taxonomy" id="157072"/>
    <lineage>
        <taxon>Eukaryota</taxon>
        <taxon>Sar</taxon>
        <taxon>Stramenopiles</taxon>
        <taxon>Oomycota</taxon>
        <taxon>Saprolegniomycetes</taxon>
        <taxon>Saprolegniales</taxon>
        <taxon>Verrucalvaceae</taxon>
        <taxon>Aphanomyces</taxon>
    </lineage>
</organism>
<dbReference type="GeneID" id="20088607"/>
<dbReference type="eggNOG" id="ENOG502RKHD">
    <property type="taxonomic scope" value="Eukaryota"/>
</dbReference>
<sequence length="447" mass="48541">MPSRRVAGGAVAGVLVVVYVGPFVYHAMVRACLFLACVAAIAALSNPTDASFADWLATAHTPNTSTAESKALLSWMRSAIASWTWTAEDAASWVRHNMVLFTLVHVSSMERYALGCFGVWIWCDSSYALSWFARQYGPTIVALTHGGSPSGLHVNASTMPATAPSDSSEHAAKAKALQAQGQHDAAADAYLEAAAGARNLYVSVNYRLDAARCLAKCIDNHTSIHRVESLFRGASEEYASKGAFDDAGQCLVELAGCYAGQVSRCITTHNVEVADVLLGRQSACYVEAARVFEAGDHAAAAASANLAAAAIYATQGMALCDTMNRWRIRWLQTASELYKAMGVRYRPSLISKQADMLSICCYVALDDLERARRAYCTYAETLTSFRAPDHLLHGIFEAYEKWSPDVLDTAIVSFEASDAAPMVSWQSVRWRRSKHCGSGEQNWRRST</sequence>
<keyword evidence="1" id="KW-0472">Membrane</keyword>
<dbReference type="OrthoDB" id="72408at2759"/>